<comment type="caution">
    <text evidence="2">The sequence shown here is derived from an EMBL/GenBank/DDBJ whole genome shotgun (WGS) entry which is preliminary data.</text>
</comment>
<proteinExistence type="predicted"/>
<name>A0A1F4NSB5_UNCK3</name>
<feature type="transmembrane region" description="Helical" evidence="1">
    <location>
        <begin position="126"/>
        <end position="153"/>
    </location>
</feature>
<evidence type="ECO:0000313" key="2">
    <source>
        <dbReference type="EMBL" id="OGB74383.1"/>
    </source>
</evidence>
<sequence length="158" mass="17358">MVEGLWTVFWAAMLPLAELRGAIPLGIGLYHLHPAAVFVVAILGNVVPVVAILVLLNPMTRWLRRANAKLDRFFTWLFAHTYRRHSAKFDRWGSLALMLFVAIPLPATGGWTGAFLAYLFGIKFKYALLNIVGGIIIAGVIVTLITLGGVWVFSLPAS</sequence>
<evidence type="ECO:0000313" key="3">
    <source>
        <dbReference type="Proteomes" id="UP000176651"/>
    </source>
</evidence>
<evidence type="ECO:0008006" key="4">
    <source>
        <dbReference type="Google" id="ProtNLM"/>
    </source>
</evidence>
<dbReference type="InterPro" id="IPR009577">
    <property type="entry name" value="Sm_multidrug_ex"/>
</dbReference>
<dbReference type="PANTHER" id="PTHR36007">
    <property type="entry name" value="TRANSPORT PROTEIN-RELATED"/>
    <property type="match status" value="1"/>
</dbReference>
<feature type="transmembrane region" description="Helical" evidence="1">
    <location>
        <begin position="35"/>
        <end position="56"/>
    </location>
</feature>
<dbReference type="Proteomes" id="UP000176651">
    <property type="component" value="Unassembled WGS sequence"/>
</dbReference>
<keyword evidence="1" id="KW-0812">Transmembrane</keyword>
<gene>
    <name evidence="2" type="ORF">A2V68_00285</name>
</gene>
<dbReference type="Pfam" id="PF06695">
    <property type="entry name" value="Sm_multidrug_ex"/>
    <property type="match status" value="1"/>
</dbReference>
<protein>
    <recommendedName>
        <fullName evidence="4">Ligand-binding protein SH3</fullName>
    </recommendedName>
</protein>
<reference evidence="2 3" key="1">
    <citation type="journal article" date="2016" name="Nat. Commun.">
        <title>Thousands of microbial genomes shed light on interconnected biogeochemical processes in an aquifer system.</title>
        <authorList>
            <person name="Anantharaman K."/>
            <person name="Brown C.T."/>
            <person name="Hug L.A."/>
            <person name="Sharon I."/>
            <person name="Castelle C.J."/>
            <person name="Probst A.J."/>
            <person name="Thomas B.C."/>
            <person name="Singh A."/>
            <person name="Wilkins M.J."/>
            <person name="Karaoz U."/>
            <person name="Brodie E.L."/>
            <person name="Williams K.H."/>
            <person name="Hubbard S.S."/>
            <person name="Banfield J.F."/>
        </authorList>
    </citation>
    <scope>NUCLEOTIDE SEQUENCE [LARGE SCALE GENOMIC DNA]</scope>
</reference>
<feature type="transmembrane region" description="Helical" evidence="1">
    <location>
        <begin position="92"/>
        <end position="120"/>
    </location>
</feature>
<dbReference type="PANTHER" id="PTHR36007:SF2">
    <property type="entry name" value="TRANSPORT PROTEIN-RELATED"/>
    <property type="match status" value="1"/>
</dbReference>
<evidence type="ECO:0000256" key="1">
    <source>
        <dbReference type="SAM" id="Phobius"/>
    </source>
</evidence>
<keyword evidence="1" id="KW-0472">Membrane</keyword>
<dbReference type="EMBL" id="META01000003">
    <property type="protein sequence ID" value="OGB74383.1"/>
    <property type="molecule type" value="Genomic_DNA"/>
</dbReference>
<accession>A0A1F4NSB5</accession>
<organism evidence="2 3">
    <name type="scientific">candidate division Kazan bacterium RBG_13_50_9</name>
    <dbReference type="NCBI Taxonomy" id="1798535"/>
    <lineage>
        <taxon>Bacteria</taxon>
        <taxon>Bacteria division Kazan-3B-28</taxon>
    </lineage>
</organism>
<dbReference type="AlphaFoldDB" id="A0A1F4NSB5"/>
<keyword evidence="1" id="KW-1133">Transmembrane helix</keyword>